<reference evidence="1 2" key="1">
    <citation type="submission" date="2016-10" db="EMBL/GenBank/DDBJ databases">
        <authorList>
            <person name="de Groot N.N."/>
        </authorList>
    </citation>
    <scope>NUCLEOTIDE SEQUENCE [LARGE SCALE GENOMIC DNA]</scope>
    <source>
        <strain evidence="1 2">DSM 23581</strain>
    </source>
</reference>
<dbReference type="InterPro" id="IPR036291">
    <property type="entry name" value="NAD(P)-bd_dom_sf"/>
</dbReference>
<evidence type="ECO:0000313" key="1">
    <source>
        <dbReference type="EMBL" id="SDZ76689.1"/>
    </source>
</evidence>
<sequence length="267" mass="30703">MKIGVLGCGWLGLPLATHLKNKKNQVSGTTTRQEKLSLIEKEGVKAFQIQISPKEIKGDIELFLSNLDVLIIDFPPRIRSRSADLFLNEINQLLRELSKYNKLQKIVYISSTSVFRDTSHFKVYDEAYLFSEFEKKDNPLLKAENMLLENLGRKLKILRCGGLIGPDRHPIKYLAGRTNLPNPDAPVNMSYQKDVISICQELINNFDKLENYIFHAVHPEEISRKEFYQKAAQDFSLDTPKFDHQSKQVGKRILSTHTLDQLNIEMN</sequence>
<organism evidence="1 2">
    <name type="scientific">Psychroflexus halocasei</name>
    <dbReference type="NCBI Taxonomy" id="908615"/>
    <lineage>
        <taxon>Bacteria</taxon>
        <taxon>Pseudomonadati</taxon>
        <taxon>Bacteroidota</taxon>
        <taxon>Flavobacteriia</taxon>
        <taxon>Flavobacteriales</taxon>
        <taxon>Flavobacteriaceae</taxon>
        <taxon>Psychroflexus</taxon>
    </lineage>
</organism>
<keyword evidence="2" id="KW-1185">Reference proteome</keyword>
<dbReference type="EMBL" id="FNQF01000001">
    <property type="protein sequence ID" value="SDZ76689.1"/>
    <property type="molecule type" value="Genomic_DNA"/>
</dbReference>
<protein>
    <submittedName>
        <fullName evidence="1">Nucleoside-diphosphate-sugar epimerase</fullName>
    </submittedName>
</protein>
<evidence type="ECO:0000313" key="2">
    <source>
        <dbReference type="Proteomes" id="UP000198820"/>
    </source>
</evidence>
<accession>A0A1H3VPL7</accession>
<dbReference type="SUPFAM" id="SSF51735">
    <property type="entry name" value="NAD(P)-binding Rossmann-fold domains"/>
    <property type="match status" value="1"/>
</dbReference>
<name>A0A1H3VPL7_9FLAO</name>
<dbReference type="RefSeq" id="WP_093238191.1">
    <property type="nucleotide sequence ID" value="NZ_FNQF01000001.1"/>
</dbReference>
<gene>
    <name evidence="1" type="ORF">SAMN05421540_101216</name>
</gene>
<dbReference type="Proteomes" id="UP000198820">
    <property type="component" value="Unassembled WGS sequence"/>
</dbReference>
<dbReference type="Gene3D" id="3.40.50.720">
    <property type="entry name" value="NAD(P)-binding Rossmann-like Domain"/>
    <property type="match status" value="1"/>
</dbReference>
<dbReference type="STRING" id="908615.SAMN05421540_101216"/>
<dbReference type="AlphaFoldDB" id="A0A1H3VPL7"/>
<proteinExistence type="predicted"/>